<gene>
    <name evidence="14" type="primary">SH3GLB2</name>
</gene>
<organism evidence="14 15">
    <name type="scientific">Bos mutus grunniens</name>
    <name type="common">Wild yak</name>
    <name type="synonym">Bos grunniens</name>
    <dbReference type="NCBI Taxonomy" id="30521"/>
    <lineage>
        <taxon>Eukaryota</taxon>
        <taxon>Metazoa</taxon>
        <taxon>Chordata</taxon>
        <taxon>Craniata</taxon>
        <taxon>Vertebrata</taxon>
        <taxon>Euteleostomi</taxon>
        <taxon>Mammalia</taxon>
        <taxon>Eutheria</taxon>
        <taxon>Laurasiatheria</taxon>
        <taxon>Artiodactyla</taxon>
        <taxon>Ruminantia</taxon>
        <taxon>Pecora</taxon>
        <taxon>Bovidae</taxon>
        <taxon>Bovinae</taxon>
        <taxon>Bos</taxon>
    </lineage>
</organism>
<dbReference type="InterPro" id="IPR004148">
    <property type="entry name" value="BAR_dom"/>
</dbReference>
<feature type="region of interest" description="Disordered" evidence="11">
    <location>
        <begin position="23"/>
        <end position="139"/>
    </location>
</feature>
<feature type="domain" description="SH3" evidence="12">
    <location>
        <begin position="492"/>
        <end position="552"/>
    </location>
</feature>
<evidence type="ECO:0000256" key="5">
    <source>
        <dbReference type="ARBA" id="ARBA00023054"/>
    </source>
</evidence>
<evidence type="ECO:0000256" key="6">
    <source>
        <dbReference type="ARBA" id="ARBA00038771"/>
    </source>
</evidence>
<feature type="compositionally biased region" description="Low complexity" evidence="11">
    <location>
        <begin position="112"/>
        <end position="124"/>
    </location>
</feature>
<feature type="compositionally biased region" description="Basic residues" evidence="11">
    <location>
        <begin position="30"/>
        <end position="41"/>
    </location>
</feature>
<keyword evidence="4" id="KW-0963">Cytoplasm</keyword>
<dbReference type="GO" id="GO:0061024">
    <property type="term" value="P:membrane organization"/>
    <property type="evidence" value="ECO:0007669"/>
    <property type="project" value="TreeGrafter"/>
</dbReference>
<accession>A0A8B9XTN9</accession>
<dbReference type="PANTHER" id="PTHR14167:SF68">
    <property type="entry name" value="DREBRIN-LIKE PROTEIN-RELATED"/>
    <property type="match status" value="1"/>
</dbReference>
<dbReference type="Pfam" id="PF03114">
    <property type="entry name" value="BAR"/>
    <property type="match status" value="1"/>
</dbReference>
<evidence type="ECO:0000256" key="11">
    <source>
        <dbReference type="SAM" id="MobiDB-lite"/>
    </source>
</evidence>
<dbReference type="Gene3D" id="1.20.1270.60">
    <property type="entry name" value="Arfaptin homology (AH) domain/BAR domain"/>
    <property type="match status" value="1"/>
</dbReference>
<dbReference type="SMART" id="SM00721">
    <property type="entry name" value="BAR"/>
    <property type="match status" value="1"/>
</dbReference>
<dbReference type="CDD" id="cd07617">
    <property type="entry name" value="BAR_Endophilin_B2"/>
    <property type="match status" value="1"/>
</dbReference>
<dbReference type="InterPro" id="IPR050384">
    <property type="entry name" value="Endophilin_SH3RF"/>
</dbReference>
<proteinExistence type="inferred from homology"/>
<reference evidence="14" key="3">
    <citation type="submission" date="2025-09" db="UniProtKB">
        <authorList>
            <consortium name="Ensembl"/>
        </authorList>
    </citation>
    <scope>IDENTIFICATION</scope>
</reference>
<evidence type="ECO:0000256" key="9">
    <source>
        <dbReference type="PROSITE-ProRule" id="PRU00192"/>
    </source>
</evidence>
<feature type="coiled-coil region" evidence="10">
    <location>
        <begin position="359"/>
        <end position="386"/>
    </location>
</feature>
<dbReference type="FunFam" id="1.20.1270.60:FF:000017">
    <property type="entry name" value="endophilin-B2 isoform X1"/>
    <property type="match status" value="1"/>
</dbReference>
<dbReference type="Ensembl" id="ENSBGRT00000031125.1">
    <property type="protein sequence ID" value="ENSBGRP00000026969.1"/>
    <property type="gene ID" value="ENSBGRG00000016771.1"/>
</dbReference>
<feature type="compositionally biased region" description="Basic residues" evidence="11">
    <location>
        <begin position="100"/>
        <end position="111"/>
    </location>
</feature>
<dbReference type="InterPro" id="IPR036028">
    <property type="entry name" value="SH3-like_dom_sf"/>
</dbReference>
<name>A0A8B9XTN9_BOSMU</name>
<evidence type="ECO:0000256" key="1">
    <source>
        <dbReference type="ARBA" id="ARBA00004496"/>
    </source>
</evidence>
<dbReference type="InterPro" id="IPR001452">
    <property type="entry name" value="SH3_domain"/>
</dbReference>
<comment type="subcellular location">
    <subcellularLocation>
        <location evidence="1">Cytoplasm</location>
    </subcellularLocation>
</comment>
<dbReference type="PANTHER" id="PTHR14167">
    <property type="entry name" value="SH3 DOMAIN-CONTAINING"/>
    <property type="match status" value="1"/>
</dbReference>
<dbReference type="Proteomes" id="UP000694520">
    <property type="component" value="Chromosome 9"/>
</dbReference>
<evidence type="ECO:0000259" key="13">
    <source>
        <dbReference type="PROSITE" id="PS51021"/>
    </source>
</evidence>
<evidence type="ECO:0000256" key="8">
    <source>
        <dbReference type="ARBA" id="ARBA00042180"/>
    </source>
</evidence>
<dbReference type="InterPro" id="IPR035640">
    <property type="entry name" value="Endophilin_B2_SH3"/>
</dbReference>
<keyword evidence="15" id="KW-1185">Reference proteome</keyword>
<sequence>MSIDSVMPSNHLILCRPRLLPPSTFPSSRVFKKRKKKKRRVRGTDGPGATGQVNQRGWPAGGRSGAAASTLQPCRPGPPRPTHPEAPPPRPAPRPARSGRLGRRQRLRRRQGPAGALRAGAPAAGGRGEGRRRRAGGCRAALGPDAPAVRSAMDFNMKKLASDAGIFFTRAVQFTEEKFGQAEKTELDAHFESLLARADSTKNWTEKILRQTEVLLQPNPSARVEEFLYEKLDRKVPSRVTNGELLAQYMAEAASELGPTTPYGKTLIKVAEAEKHLGAAERDFIHTASINFLTPLRNFLEGDWKTISKERRLLQNRRLDLDASKARLKKAKAAEAKATTVPDFQETRPRNYILSASASALWNDEVDKAEQELRVAQTEFDRQAEVTRLLLEGISSTHVNHLRCLHEFIESQTTYYAQCYRHMLDLQKQLGSSQGAIFPGTFVGTAEPASPPLSSTSPTTTAATMPMGPSVADLAPPGEAALRLEEVAPPASGTRKARVLYDYEAADSSELALLADELITVYSLPGMDPDWLIGERGNKKGKVPVTYLELLS</sequence>
<dbReference type="GO" id="GO:0016020">
    <property type="term" value="C:membrane"/>
    <property type="evidence" value="ECO:0007669"/>
    <property type="project" value="TreeGrafter"/>
</dbReference>
<evidence type="ECO:0000256" key="2">
    <source>
        <dbReference type="ARBA" id="ARBA00006697"/>
    </source>
</evidence>
<evidence type="ECO:0000256" key="10">
    <source>
        <dbReference type="SAM" id="Coils"/>
    </source>
</evidence>
<evidence type="ECO:0000256" key="3">
    <source>
        <dbReference type="ARBA" id="ARBA00022443"/>
    </source>
</evidence>
<dbReference type="PROSITE" id="PS51021">
    <property type="entry name" value="BAR"/>
    <property type="match status" value="1"/>
</dbReference>
<evidence type="ECO:0000259" key="12">
    <source>
        <dbReference type="PROSITE" id="PS50002"/>
    </source>
</evidence>
<evidence type="ECO:0000313" key="14">
    <source>
        <dbReference type="Ensembl" id="ENSBGRP00000026969.1"/>
    </source>
</evidence>
<dbReference type="InterPro" id="IPR027267">
    <property type="entry name" value="AH/BAR_dom_sf"/>
</dbReference>
<comment type="similarity">
    <text evidence="2">Belongs to the endophilin family.</text>
</comment>
<dbReference type="PROSITE" id="PS50002">
    <property type="entry name" value="SH3"/>
    <property type="match status" value="1"/>
</dbReference>
<dbReference type="FunFam" id="2.30.30.40:FF:000028">
    <property type="entry name" value="endophilin-B2 isoform X1"/>
    <property type="match status" value="1"/>
</dbReference>
<protein>
    <recommendedName>
        <fullName evidence="7">Endophilin-B2</fullName>
    </recommendedName>
    <alternativeName>
        <fullName evidence="8">SH3 domain-containing GRB2-like protein B2</fullName>
    </alternativeName>
</protein>
<reference evidence="14" key="1">
    <citation type="submission" date="2019-05" db="EMBL/GenBank/DDBJ databases">
        <authorList>
            <person name="Zhang S."/>
            <person name="Liu J."/>
        </authorList>
    </citation>
    <scope>NUCLEOTIDE SEQUENCE [LARGE SCALE GENOMIC DNA]</scope>
</reference>
<evidence type="ECO:0000313" key="15">
    <source>
        <dbReference type="Proteomes" id="UP000694520"/>
    </source>
</evidence>
<dbReference type="AlphaFoldDB" id="A0A8B9XTN9"/>
<dbReference type="GO" id="GO:0005737">
    <property type="term" value="C:cytoplasm"/>
    <property type="evidence" value="ECO:0007669"/>
    <property type="project" value="UniProtKB-SubCell"/>
</dbReference>
<comment type="subunit">
    <text evidence="6">Homodimer, and heterodimer with SH3GLB1.</text>
</comment>
<dbReference type="CDD" id="cd11944">
    <property type="entry name" value="SH3_Endophilin_B2"/>
    <property type="match status" value="1"/>
</dbReference>
<dbReference type="Gene3D" id="2.30.30.40">
    <property type="entry name" value="SH3 Domains"/>
    <property type="match status" value="1"/>
</dbReference>
<dbReference type="SUPFAM" id="SSF103657">
    <property type="entry name" value="BAR/IMD domain-like"/>
    <property type="match status" value="1"/>
</dbReference>
<evidence type="ECO:0000256" key="4">
    <source>
        <dbReference type="ARBA" id="ARBA00022490"/>
    </source>
</evidence>
<dbReference type="SUPFAM" id="SSF50044">
    <property type="entry name" value="SH3-domain"/>
    <property type="match status" value="1"/>
</dbReference>
<keyword evidence="5 10" id="KW-0175">Coiled coil</keyword>
<feature type="domain" description="BAR" evidence="13">
    <location>
        <begin position="176"/>
        <end position="439"/>
    </location>
</feature>
<keyword evidence="3 9" id="KW-0728">SH3 domain</keyword>
<dbReference type="GeneTree" id="ENSGT00940000155841"/>
<feature type="compositionally biased region" description="Pro residues" evidence="11">
    <location>
        <begin position="75"/>
        <end position="94"/>
    </location>
</feature>
<dbReference type="SMART" id="SM00326">
    <property type="entry name" value="SH3"/>
    <property type="match status" value="1"/>
</dbReference>
<dbReference type="Pfam" id="PF14604">
    <property type="entry name" value="SH3_9"/>
    <property type="match status" value="1"/>
</dbReference>
<evidence type="ECO:0000256" key="7">
    <source>
        <dbReference type="ARBA" id="ARBA00040331"/>
    </source>
</evidence>
<reference evidence="14" key="2">
    <citation type="submission" date="2025-08" db="UniProtKB">
        <authorList>
            <consortium name="Ensembl"/>
        </authorList>
    </citation>
    <scope>IDENTIFICATION</scope>
</reference>